<dbReference type="GeneID" id="80878429"/>
<keyword evidence="4" id="KW-0862">Zinc</keyword>
<evidence type="ECO:0000256" key="8">
    <source>
        <dbReference type="PROSITE-ProRule" id="PRU01006"/>
    </source>
</evidence>
<evidence type="ECO:0000256" key="1">
    <source>
        <dbReference type="ARBA" id="ARBA00010454"/>
    </source>
</evidence>
<dbReference type="GO" id="GO:0005768">
    <property type="term" value="C:endosome"/>
    <property type="evidence" value="ECO:0007669"/>
    <property type="project" value="TreeGrafter"/>
</dbReference>
<evidence type="ECO:0000259" key="9">
    <source>
        <dbReference type="PROSITE" id="PS50089"/>
    </source>
</evidence>
<feature type="repeat" description="CHCR" evidence="8">
    <location>
        <begin position="604"/>
        <end position="758"/>
    </location>
</feature>
<proteinExistence type="inferred from homology"/>
<dbReference type="Pfam" id="PF05131">
    <property type="entry name" value="Pep3_Vps18"/>
    <property type="match status" value="1"/>
</dbReference>
<evidence type="ECO:0000256" key="5">
    <source>
        <dbReference type="ARBA" id="ARBA00023136"/>
    </source>
</evidence>
<dbReference type="GO" id="GO:0006886">
    <property type="term" value="P:intracellular protein transport"/>
    <property type="evidence" value="ECO:0007669"/>
    <property type="project" value="UniProtKB-UniRule"/>
</dbReference>
<dbReference type="PANTHER" id="PTHR23323:SF26">
    <property type="entry name" value="VACUOLAR PROTEIN SORTING-ASSOCIATED PROTEIN 18 HOMOLOG"/>
    <property type="match status" value="1"/>
</dbReference>
<dbReference type="GO" id="GO:0016874">
    <property type="term" value="F:ligase activity"/>
    <property type="evidence" value="ECO:0007669"/>
    <property type="project" value="UniProtKB-KW"/>
</dbReference>
<keyword evidence="11" id="KW-1185">Reference proteome</keyword>
<dbReference type="EMBL" id="CP115613">
    <property type="protein sequence ID" value="WBW74871.1"/>
    <property type="molecule type" value="Genomic_DNA"/>
</dbReference>
<gene>
    <name evidence="10" type="primary">pep3</name>
    <name evidence="10" type="ORF">SOMG_04965</name>
</gene>
<dbReference type="GO" id="GO:0007033">
    <property type="term" value="P:vacuole organization"/>
    <property type="evidence" value="ECO:0007669"/>
    <property type="project" value="TreeGrafter"/>
</dbReference>
<dbReference type="InterPro" id="IPR007810">
    <property type="entry name" value="Pep3/Vps18_beta-prop"/>
</dbReference>
<dbReference type="PANTHER" id="PTHR23323">
    <property type="entry name" value="VACUOLAR PROTEIN SORTING-ASSOCIATED PROTEIN"/>
    <property type="match status" value="1"/>
</dbReference>
<dbReference type="GO" id="GO:0007032">
    <property type="term" value="P:endosome organization"/>
    <property type="evidence" value="ECO:0007669"/>
    <property type="project" value="TreeGrafter"/>
</dbReference>
<dbReference type="KEGG" id="som:SOMG_04965"/>
<dbReference type="CDD" id="cd16462">
    <property type="entry name" value="RING-H2_Pep3p-like"/>
    <property type="match status" value="1"/>
</dbReference>
<evidence type="ECO:0000313" key="11">
    <source>
        <dbReference type="Proteomes" id="UP001212411"/>
    </source>
</evidence>
<keyword evidence="10" id="KW-0436">Ligase</keyword>
<dbReference type="SUPFAM" id="SSF101908">
    <property type="entry name" value="Putative isomerase YbhE"/>
    <property type="match status" value="1"/>
</dbReference>
<dbReference type="PROSITE" id="PS50089">
    <property type="entry name" value="ZF_RING_2"/>
    <property type="match status" value="1"/>
</dbReference>
<evidence type="ECO:0000256" key="7">
    <source>
        <dbReference type="PROSITE-ProRule" id="PRU00175"/>
    </source>
</evidence>
<evidence type="ECO:0000313" key="10">
    <source>
        <dbReference type="EMBL" id="WBW74871.1"/>
    </source>
</evidence>
<dbReference type="SUPFAM" id="SSF57850">
    <property type="entry name" value="RING/U-box"/>
    <property type="match status" value="1"/>
</dbReference>
<comment type="subcellular location">
    <subcellularLocation>
        <location evidence="6">Endomembrane system</location>
        <topology evidence="6">Peripheral membrane protein</topology>
        <orientation evidence="6">Cytoplasmic side</orientation>
    </subcellularLocation>
</comment>
<dbReference type="PROSITE" id="PS50236">
    <property type="entry name" value="CHCR"/>
    <property type="match status" value="1"/>
</dbReference>
<evidence type="ECO:0000256" key="4">
    <source>
        <dbReference type="ARBA" id="ARBA00022833"/>
    </source>
</evidence>
<dbReference type="AlphaFoldDB" id="A0AAE9WH99"/>
<dbReference type="Proteomes" id="UP001212411">
    <property type="component" value="Chromosome 3"/>
</dbReference>
<dbReference type="GO" id="GO:0048284">
    <property type="term" value="P:organelle fusion"/>
    <property type="evidence" value="ECO:0007669"/>
    <property type="project" value="TreeGrafter"/>
</dbReference>
<evidence type="ECO:0000256" key="2">
    <source>
        <dbReference type="ARBA" id="ARBA00022723"/>
    </source>
</evidence>
<dbReference type="InterPro" id="IPR001841">
    <property type="entry name" value="Znf_RING"/>
</dbReference>
<accession>A0AAE9WH99</accession>
<name>A0AAE9WH99_9SCHI</name>
<dbReference type="GO" id="GO:0008270">
    <property type="term" value="F:zinc ion binding"/>
    <property type="evidence" value="ECO:0007669"/>
    <property type="project" value="UniProtKB-KW"/>
</dbReference>
<keyword evidence="3 7" id="KW-0863">Zinc-finger</keyword>
<keyword evidence="5" id="KW-0472">Membrane</keyword>
<dbReference type="RefSeq" id="XP_056039114.1">
    <property type="nucleotide sequence ID" value="XM_056183740.1"/>
</dbReference>
<sequence length="902" mass="104129">MSIAEDWVDPASSENTELQKDFYYRKNELNNERRSLFSIEKVQLQFPVSIRCLAVENNILVMALTSDKLMIVDLEKPEEIVDIELPKKALALGLTYRIFLDPSGRYIFVSTTAGDNCLFTPSRQGRVLTKLKGHTIESVMWKFSENNNLELLLASRSGAILELVLTLDATNVKRLEKSINTVYSFPESEAPLDMLLSSQEDAEKDYLVVATNQRLLKFSKGNKFNSDQHYFSPFLQGEINELYHISDDECVQCVSHSPYPQISAEPYTIAIKTNKRIVYHDLINETSSLIQEYQFIESPRLSVSTVEMNLLLTPFHIAVFDLDTLYFINRISQKEVYQQKVTLSPHEEILGLSCDHEKNTYWLYTTESLHELVVNNELGDVSLVFLQKEEYIKALACANTPKVRNTVLDGYADYLMKIGDYEKAATFFAETLKSVEEVALSFIEIGQKDVLRQYLWKKVKSYKASMKFQREILVNWLLESLLGRLNDLDEEERLELFPDAIIEKRQRVLFEFSRLLAQYKDDINKELAYNLANNYGKEEQLLQIATVMKDQSYIMHYWVQRENYDKALKTLNEGVDQETLIQHATALLTHRPMETVSIWERQTDMDVHALIPSLLSYNQRARVSVEENAAIRYLKFVTGVLGCAEPSIHNTLFCIYACHSSSNESYLMNYIEQQGDHPLYDMDLGIRLCLQFNCRRSAVKILVLLKLYSQGVELALEEKDYELAASVANMPEDDLALKKSLWRTITKAMFSSTENIKESIKFLEQSNVLPLTELIRLLPEQISLDDLRDNICDELESCREQIGQLGLEIDQATEVAEAVRTNSDDLKNRYIVLDHSEPCWHCHHLLFSEPFVLFPCQHAFHRQCMFKHRLTSVSENDILKECQLCGPSYTVRLLDEPFPDTF</sequence>
<comment type="similarity">
    <text evidence="1">Belongs to the VPS18 family.</text>
</comment>
<dbReference type="Pfam" id="PF26148">
    <property type="entry name" value="VPS18_RING_C"/>
    <property type="match status" value="1"/>
</dbReference>
<evidence type="ECO:0000256" key="6">
    <source>
        <dbReference type="ARBA" id="ARBA00029433"/>
    </source>
</evidence>
<dbReference type="InterPro" id="IPR058919">
    <property type="entry name" value="Pep3/Vps18_RING_C"/>
</dbReference>
<dbReference type="GO" id="GO:0006904">
    <property type="term" value="P:vesicle docking involved in exocytosis"/>
    <property type="evidence" value="ECO:0007669"/>
    <property type="project" value="TreeGrafter"/>
</dbReference>
<reference evidence="10 11" key="1">
    <citation type="journal article" date="2023" name="G3 (Bethesda)">
        <title>A high-quality reference genome for the fission yeast Schizosaccharomyces osmophilus.</title>
        <authorList>
            <person name="Jia G.S."/>
            <person name="Zhang W.C."/>
            <person name="Liang Y."/>
            <person name="Liu X.H."/>
            <person name="Rhind N."/>
            <person name="Pidoux A."/>
            <person name="Brysch-Herzberg M."/>
            <person name="Du L.L."/>
        </authorList>
    </citation>
    <scope>NUCLEOTIDE SEQUENCE [LARGE SCALE GENOMIC DNA]</scope>
    <source>
        <strain evidence="10 11">CBS 15793</strain>
    </source>
</reference>
<organism evidence="10 11">
    <name type="scientific">Schizosaccharomyces osmophilus</name>
    <dbReference type="NCBI Taxonomy" id="2545709"/>
    <lineage>
        <taxon>Eukaryota</taxon>
        <taxon>Fungi</taxon>
        <taxon>Dikarya</taxon>
        <taxon>Ascomycota</taxon>
        <taxon>Taphrinomycotina</taxon>
        <taxon>Schizosaccharomycetes</taxon>
        <taxon>Schizosaccharomycetales</taxon>
        <taxon>Schizosaccharomycetaceae</taxon>
        <taxon>Schizosaccharomyces</taxon>
    </lineage>
</organism>
<keyword evidence="2" id="KW-0479">Metal-binding</keyword>
<evidence type="ECO:0000256" key="3">
    <source>
        <dbReference type="ARBA" id="ARBA00022771"/>
    </source>
</evidence>
<dbReference type="InterPro" id="IPR000547">
    <property type="entry name" value="Clathrin_H-chain/VPS_repeat"/>
</dbReference>
<dbReference type="GO" id="GO:0030674">
    <property type="term" value="F:protein-macromolecule adaptor activity"/>
    <property type="evidence" value="ECO:0007669"/>
    <property type="project" value="TreeGrafter"/>
</dbReference>
<dbReference type="GO" id="GO:0030897">
    <property type="term" value="C:HOPS complex"/>
    <property type="evidence" value="ECO:0007669"/>
    <property type="project" value="TreeGrafter"/>
</dbReference>
<feature type="domain" description="RING-type" evidence="9">
    <location>
        <begin position="839"/>
        <end position="885"/>
    </location>
</feature>
<protein>
    <submittedName>
        <fullName evidence="10">HOPS/CORVET complex subunit, ubiquitin-protein ligase E3 Pep3/Vps18</fullName>
    </submittedName>
</protein>